<dbReference type="PATRIC" id="fig|45068.5.peg.338"/>
<name>A0A0W0VRX2_9GAMM</name>
<organism evidence="2 3">
    <name type="scientific">Legionella londiniensis</name>
    <dbReference type="NCBI Taxonomy" id="45068"/>
    <lineage>
        <taxon>Bacteria</taxon>
        <taxon>Pseudomonadati</taxon>
        <taxon>Pseudomonadota</taxon>
        <taxon>Gammaproteobacteria</taxon>
        <taxon>Legionellales</taxon>
        <taxon>Legionellaceae</taxon>
        <taxon>Legionella</taxon>
    </lineage>
</organism>
<dbReference type="InterPro" id="IPR018740">
    <property type="entry name" value="DUF2282_membr"/>
</dbReference>
<reference evidence="2 3" key="1">
    <citation type="submission" date="2015-11" db="EMBL/GenBank/DDBJ databases">
        <title>Genomic analysis of 38 Legionella species identifies large and diverse effector repertoires.</title>
        <authorList>
            <person name="Burstein D."/>
            <person name="Amaro F."/>
            <person name="Zusman T."/>
            <person name="Lifshitz Z."/>
            <person name="Cohen O."/>
            <person name="Gilbert J.A."/>
            <person name="Pupko T."/>
            <person name="Shuman H.A."/>
            <person name="Segal G."/>
        </authorList>
    </citation>
    <scope>NUCLEOTIDE SEQUENCE [LARGE SCALE GENOMIC DNA]</scope>
    <source>
        <strain evidence="2 3">ATCC 49505</strain>
    </source>
</reference>
<feature type="chain" id="PRO_5006915043" evidence="1">
    <location>
        <begin position="35"/>
        <end position="96"/>
    </location>
</feature>
<comment type="caution">
    <text evidence="2">The sequence shown here is derived from an EMBL/GenBank/DDBJ whole genome shotgun (WGS) entry which is preliminary data.</text>
</comment>
<proteinExistence type="predicted"/>
<keyword evidence="3" id="KW-1185">Reference proteome</keyword>
<evidence type="ECO:0000313" key="3">
    <source>
        <dbReference type="Proteomes" id="UP000054997"/>
    </source>
</evidence>
<dbReference type="EMBL" id="LNYK01000003">
    <property type="protein sequence ID" value="KTD22928.1"/>
    <property type="molecule type" value="Genomic_DNA"/>
</dbReference>
<accession>A0A0W0VRX2</accession>
<dbReference type="AlphaFoldDB" id="A0A0W0VRX2"/>
<sequence>MHKNKMDKMIKSAITTALSLTAAGILMTSNQALAAEKGKEKCYGIAKAGMNDCETATTSCAGTSKVDGQGDAWIYVPEGICKKIVGGSLEPQTDKG</sequence>
<feature type="signal peptide" evidence="1">
    <location>
        <begin position="1"/>
        <end position="34"/>
    </location>
</feature>
<protein>
    <submittedName>
        <fullName evidence="2">Signal peptide protein</fullName>
    </submittedName>
</protein>
<dbReference type="STRING" id="45068.Llon_0318"/>
<dbReference type="Pfam" id="PF10048">
    <property type="entry name" value="DUF2282"/>
    <property type="match status" value="1"/>
</dbReference>
<dbReference type="Proteomes" id="UP000054997">
    <property type="component" value="Unassembled WGS sequence"/>
</dbReference>
<evidence type="ECO:0000313" key="2">
    <source>
        <dbReference type="EMBL" id="KTD22928.1"/>
    </source>
</evidence>
<keyword evidence="1" id="KW-0732">Signal</keyword>
<evidence type="ECO:0000256" key="1">
    <source>
        <dbReference type="SAM" id="SignalP"/>
    </source>
</evidence>
<gene>
    <name evidence="2" type="ORF">Llon_0318</name>
</gene>